<organism evidence="1 2">
    <name type="scientific">Paenibacillus thalictri</name>
    <dbReference type="NCBI Taxonomy" id="2527873"/>
    <lineage>
        <taxon>Bacteria</taxon>
        <taxon>Bacillati</taxon>
        <taxon>Bacillota</taxon>
        <taxon>Bacilli</taxon>
        <taxon>Bacillales</taxon>
        <taxon>Paenibacillaceae</taxon>
        <taxon>Paenibacillus</taxon>
    </lineage>
</organism>
<keyword evidence="2" id="KW-1185">Reference proteome</keyword>
<dbReference type="OrthoDB" id="2642108at2"/>
<dbReference type="EMBL" id="SIRE01000005">
    <property type="protein sequence ID" value="TBL80345.1"/>
    <property type="molecule type" value="Genomic_DNA"/>
</dbReference>
<gene>
    <name evidence="1" type="ORF">EYB31_07975</name>
</gene>
<dbReference type="Proteomes" id="UP000293142">
    <property type="component" value="Unassembled WGS sequence"/>
</dbReference>
<dbReference type="RefSeq" id="WP_131012760.1">
    <property type="nucleotide sequence ID" value="NZ_SIRE01000005.1"/>
</dbReference>
<name>A0A4Q9DVF4_9BACL</name>
<proteinExistence type="predicted"/>
<dbReference type="InterPro" id="IPR018540">
    <property type="entry name" value="Spo0E-like"/>
</dbReference>
<dbReference type="GO" id="GO:0046983">
    <property type="term" value="F:protein dimerization activity"/>
    <property type="evidence" value="ECO:0007669"/>
    <property type="project" value="InterPro"/>
</dbReference>
<comment type="caution">
    <text evidence="1">The sequence shown here is derived from an EMBL/GenBank/DDBJ whole genome shotgun (WGS) entry which is preliminary data.</text>
</comment>
<dbReference type="SUPFAM" id="SSF140500">
    <property type="entry name" value="BAS1536-like"/>
    <property type="match status" value="1"/>
</dbReference>
<accession>A0A4Q9DVF4</accession>
<dbReference type="InterPro" id="IPR037208">
    <property type="entry name" value="Spo0E-like_sf"/>
</dbReference>
<protein>
    <submittedName>
        <fullName evidence="1">Aspartyl-phosphate phosphatase Spo0E family protein</fullName>
    </submittedName>
</protein>
<dbReference type="Gene3D" id="4.10.280.10">
    <property type="entry name" value="Helix-loop-helix DNA-binding domain"/>
    <property type="match status" value="1"/>
</dbReference>
<dbReference type="AlphaFoldDB" id="A0A4Q9DVF4"/>
<dbReference type="Pfam" id="PF09388">
    <property type="entry name" value="SpoOE-like"/>
    <property type="match status" value="1"/>
</dbReference>
<evidence type="ECO:0000313" key="1">
    <source>
        <dbReference type="EMBL" id="TBL80345.1"/>
    </source>
</evidence>
<reference evidence="1 2" key="1">
    <citation type="submission" date="2019-02" db="EMBL/GenBank/DDBJ databases">
        <title>Paenibacillus sp. nov., isolated from surface-sterilized tissue of Thalictrum simplex L.</title>
        <authorList>
            <person name="Tuo L."/>
        </authorList>
    </citation>
    <scope>NUCLEOTIDE SEQUENCE [LARGE SCALE GENOMIC DNA]</scope>
    <source>
        <strain evidence="1 2">N2SHLJ1</strain>
    </source>
</reference>
<dbReference type="InterPro" id="IPR036638">
    <property type="entry name" value="HLH_DNA-bd_sf"/>
</dbReference>
<sequence>MDEDELTKQIEQMKSKLYKLVESEGSFVAPEVVELSQMIDRLIIQIQRLRHAKTTN</sequence>
<evidence type="ECO:0000313" key="2">
    <source>
        <dbReference type="Proteomes" id="UP000293142"/>
    </source>
</evidence>
<dbReference type="GO" id="GO:0043937">
    <property type="term" value="P:regulation of sporulation"/>
    <property type="evidence" value="ECO:0007669"/>
    <property type="project" value="InterPro"/>
</dbReference>